<dbReference type="GO" id="GO:0005524">
    <property type="term" value="F:ATP binding"/>
    <property type="evidence" value="ECO:0007669"/>
    <property type="project" value="InterPro"/>
</dbReference>
<organism evidence="3 4">
    <name type="scientific">Klebsormidium nitens</name>
    <name type="common">Green alga</name>
    <name type="synonym">Ulothrix nitens</name>
    <dbReference type="NCBI Taxonomy" id="105231"/>
    <lineage>
        <taxon>Eukaryota</taxon>
        <taxon>Viridiplantae</taxon>
        <taxon>Streptophyta</taxon>
        <taxon>Klebsormidiophyceae</taxon>
        <taxon>Klebsormidiales</taxon>
        <taxon>Klebsormidiaceae</taxon>
        <taxon>Klebsormidium</taxon>
    </lineage>
</organism>
<dbReference type="SUPFAM" id="SSF52540">
    <property type="entry name" value="P-loop containing nucleoside triphosphate hydrolases"/>
    <property type="match status" value="1"/>
</dbReference>
<accession>A0A1Y1ITF5</accession>
<feature type="non-terminal residue" evidence="3">
    <location>
        <position position="1"/>
    </location>
</feature>
<dbReference type="EMBL" id="DF238419">
    <property type="protein sequence ID" value="GAQ93362.1"/>
    <property type="molecule type" value="Genomic_DNA"/>
</dbReference>
<evidence type="ECO:0000313" key="3">
    <source>
        <dbReference type="EMBL" id="GAQ93362.1"/>
    </source>
</evidence>
<dbReference type="InterPro" id="IPR003450">
    <property type="entry name" value="Replication_origin-bd"/>
</dbReference>
<feature type="domain" description="Replication origin-binding protein" evidence="2">
    <location>
        <begin position="455"/>
        <end position="631"/>
    </location>
</feature>
<feature type="region of interest" description="Disordered" evidence="1">
    <location>
        <begin position="266"/>
        <end position="302"/>
    </location>
</feature>
<dbReference type="Pfam" id="PF02399">
    <property type="entry name" value="Herpes_ori_bp"/>
    <property type="match status" value="1"/>
</dbReference>
<dbReference type="OrthoDB" id="2120701at2759"/>
<evidence type="ECO:0000313" key="4">
    <source>
        <dbReference type="Proteomes" id="UP000054558"/>
    </source>
</evidence>
<reference evidence="3 4" key="1">
    <citation type="journal article" date="2014" name="Nat. Commun.">
        <title>Klebsormidium flaccidum genome reveals primary factors for plant terrestrial adaptation.</title>
        <authorList>
            <person name="Hori K."/>
            <person name="Maruyama F."/>
            <person name="Fujisawa T."/>
            <person name="Togashi T."/>
            <person name="Yamamoto N."/>
            <person name="Seo M."/>
            <person name="Sato S."/>
            <person name="Yamada T."/>
            <person name="Mori H."/>
            <person name="Tajima N."/>
            <person name="Moriyama T."/>
            <person name="Ikeuchi M."/>
            <person name="Watanabe M."/>
            <person name="Wada H."/>
            <person name="Kobayashi K."/>
            <person name="Saito M."/>
            <person name="Masuda T."/>
            <person name="Sasaki-Sekimoto Y."/>
            <person name="Mashiguchi K."/>
            <person name="Awai K."/>
            <person name="Shimojima M."/>
            <person name="Masuda S."/>
            <person name="Iwai M."/>
            <person name="Nobusawa T."/>
            <person name="Narise T."/>
            <person name="Kondo S."/>
            <person name="Saito H."/>
            <person name="Sato R."/>
            <person name="Murakawa M."/>
            <person name="Ihara Y."/>
            <person name="Oshima-Yamada Y."/>
            <person name="Ohtaka K."/>
            <person name="Satoh M."/>
            <person name="Sonobe K."/>
            <person name="Ishii M."/>
            <person name="Ohtani R."/>
            <person name="Kanamori-Sato M."/>
            <person name="Honoki R."/>
            <person name="Miyazaki D."/>
            <person name="Mochizuki H."/>
            <person name="Umetsu J."/>
            <person name="Higashi K."/>
            <person name="Shibata D."/>
            <person name="Kamiya Y."/>
            <person name="Sato N."/>
            <person name="Nakamura Y."/>
            <person name="Tabata S."/>
            <person name="Ida S."/>
            <person name="Kurokawa K."/>
            <person name="Ohta H."/>
        </authorList>
    </citation>
    <scope>NUCLEOTIDE SEQUENCE [LARGE SCALE GENOMIC DNA]</scope>
    <source>
        <strain evidence="3 4">NIES-2285</strain>
    </source>
</reference>
<feature type="region of interest" description="Disordered" evidence="1">
    <location>
        <begin position="870"/>
        <end position="890"/>
    </location>
</feature>
<protein>
    <recommendedName>
        <fullName evidence="2">Replication origin-binding protein domain-containing protein</fullName>
    </recommendedName>
</protein>
<evidence type="ECO:0000256" key="1">
    <source>
        <dbReference type="SAM" id="MobiDB-lite"/>
    </source>
</evidence>
<dbReference type="GO" id="GO:0006260">
    <property type="term" value="P:DNA replication"/>
    <property type="evidence" value="ECO:0007669"/>
    <property type="project" value="InterPro"/>
</dbReference>
<name>A0A1Y1ITF5_KLENI</name>
<evidence type="ECO:0000259" key="2">
    <source>
        <dbReference type="Pfam" id="PF02399"/>
    </source>
</evidence>
<sequence length="1130" mass="128017">EVTSEVDEWGQTWYFRFAPAQAAFQESLMPPGAFIASRDDKTGGSKMYTAFKSTQTFEEYTARMAADCRTPHLHEILLASDASWLYSDLDYTSRADDPQDFLERRQHLHHLLEHFCTHIMQLPPGLLQPLEVAASHGALSHGLYKCSVHEVWKGVSFSDLEARTEFKSAFSHFLDHPPAELARSAEFIGYMKPDSGKREQISDDSVYSRNPNWRTLRSSKLGSTRILCPDESSSERVSDHLIGVRDEQELARAHKIDVRPLQEYNAAAGGGGASSRAAQGRVSDRQIPVRYSSKQHEPLERDLGPEERARLLRCCQQDHPGAMLGRIEQPCPGVFCVHICSPPESRTCCIAGRTHTSEGNGQYLVYRRRRPAEAAYKCFSPSCQLPRYAVSQKRPRLMMEPDHIVKTGYVHSRSRAYLDAEASSASALSRRPSVGPRNYSLPTEMRPYPTVKIHSETLRTLLVKANKGVGKSKAGTAYLVEMLEKNPSASCVVIAGNVALADKHLEELHRAGLTDFVLYSDVEPSYIEDERIVICINSLPRLNSLDKDIVYMDEIDMTLGNLNSDVMRDRRSVFMALHAMLRVARIVVGLDANVDSPRVTEWLQAVRPNALMHAIWNTGVRASERTATIWPMPSSGKLEDRFAPIINQILDEVEAGQNIWVASTSRTFIEQLERAFGAIFTGTDKTLLTFHGGKTSAEDKEQLRQAVADPDRYMVAHCMGYSPTIGPGVSQEAQHYHRGVGIALNRPNDGPDVFTFTQMLQRVRDGGDIDIYYMEIPAPKFVPSTKEGVFRAIERQDAELHALVKPSEVLDFLERPGKRPVCDRESATCIVYANNVLARYQSITNYVGILTKDLEQQGFRVVNRLAEPLDDADEQGGPERSGDLDPDASLSDDQWREAYCISPTEYYKIKEKRRKLKGVSELEQKQVDIYHYANEVYKVNYKQINHTFLTTYCNETAKRMYLNYRRFQRSAYIDVQAEWENELSEANDVLPTKDYLKIRDQAKHRVVFAYRLLAEMLQIDPGNFDRLQLGAAYHVSEKNLQAAYSKLIEPNLYTAKLRYEIKQKVKRDENGRPMMTEALKRNVVKAILEKGLGLRFVEVPGKKSNNEFVKEHEFSPELWKEVHATYGPVV</sequence>
<dbReference type="InterPro" id="IPR027417">
    <property type="entry name" value="P-loop_NTPase"/>
</dbReference>
<dbReference type="GO" id="GO:0003688">
    <property type="term" value="F:DNA replication origin binding"/>
    <property type="evidence" value="ECO:0007669"/>
    <property type="project" value="InterPro"/>
</dbReference>
<proteinExistence type="predicted"/>
<dbReference type="OMA" id="RIVICIN"/>
<keyword evidence="4" id="KW-1185">Reference proteome</keyword>
<dbReference type="Proteomes" id="UP000054558">
    <property type="component" value="Unassembled WGS sequence"/>
</dbReference>
<dbReference type="AlphaFoldDB" id="A0A1Y1ITF5"/>
<gene>
    <name evidence="3" type="ORF">KFL_014700010</name>
</gene>